<dbReference type="GO" id="GO:0034506">
    <property type="term" value="C:chromosome, centromeric core domain"/>
    <property type="evidence" value="ECO:0007669"/>
    <property type="project" value="TreeGrafter"/>
</dbReference>
<dbReference type="RefSeq" id="XP_056046469.1">
    <property type="nucleotide sequence ID" value="XM_056191273.1"/>
</dbReference>
<dbReference type="InterPro" id="IPR020981">
    <property type="entry name" value="Csm1/Pcs1_C"/>
</dbReference>
<feature type="coiled-coil region" evidence="1">
    <location>
        <begin position="221"/>
        <end position="286"/>
    </location>
</feature>
<accession>A0AAD7QX34</accession>
<evidence type="ECO:0000313" key="4">
    <source>
        <dbReference type="EMBL" id="KAJ8103019.1"/>
    </source>
</evidence>
<dbReference type="EMBL" id="JARPMG010000002">
    <property type="protein sequence ID" value="KAJ8103019.1"/>
    <property type="molecule type" value="Genomic_DNA"/>
</dbReference>
<feature type="compositionally biased region" description="Basic and acidic residues" evidence="2">
    <location>
        <begin position="176"/>
        <end position="189"/>
    </location>
</feature>
<evidence type="ECO:0000313" key="5">
    <source>
        <dbReference type="Proteomes" id="UP001217417"/>
    </source>
</evidence>
<protein>
    <submittedName>
        <fullName evidence="4">Chromosome segregation protein Csm1/Pcs1-domain-containing protein</fullName>
    </submittedName>
</protein>
<dbReference type="Proteomes" id="UP001217417">
    <property type="component" value="Unassembled WGS sequence"/>
</dbReference>
<evidence type="ECO:0000256" key="1">
    <source>
        <dbReference type="SAM" id="Coils"/>
    </source>
</evidence>
<gene>
    <name evidence="4" type="ORF">POJ06DRAFT_61021</name>
</gene>
<sequence>MPRAKSASTTAGRVVAKKTVPKKLTAAKTKMGTLSALVNSTDDEGQGEDGDSDDSEREVEVEVKKSTGKARANKGKNMANATKRRTKGNSDDVEMRDAAQHDKATENGPKNKRVKSTPLAPVTNTAGIPSSTSQSSVTKPRSTKPAAKPRTPKLEYIPETQNAYDNDPMSPAADVEQIKERSEGSDKDETLREHYKALQARFAQLSELRETVAEAALSSYRESAERRYAAADELITTLREELRERSKQIKEMSSRVEEAAKVESDLEELEKTAEKLRQENAVLQSKLLARGSTVAATGSSSAVPQLKEDLFSDLSGLIIRDVRVEDDKTVYDCLQTGRNGAFHYKMSIPRITTDAGLAHGSATANGSGGGYEDTEITFVPMLDDKRDALLMSLLPDYFTEPLTFMRSAAAQCYWKISQALQRKL</sequence>
<dbReference type="AlphaFoldDB" id="A0AAD7QX34"/>
<dbReference type="GeneID" id="80886439"/>
<feature type="compositionally biased region" description="Basic and acidic residues" evidence="2">
    <location>
        <begin position="88"/>
        <end position="105"/>
    </location>
</feature>
<organism evidence="4 5">
    <name type="scientific">Lipomyces tetrasporus</name>
    <dbReference type="NCBI Taxonomy" id="54092"/>
    <lineage>
        <taxon>Eukaryota</taxon>
        <taxon>Fungi</taxon>
        <taxon>Dikarya</taxon>
        <taxon>Ascomycota</taxon>
        <taxon>Saccharomycotina</taxon>
        <taxon>Lipomycetes</taxon>
        <taxon>Lipomycetales</taxon>
        <taxon>Lipomycetaceae</taxon>
        <taxon>Lipomyces</taxon>
    </lineage>
</organism>
<feature type="compositionally biased region" description="Acidic residues" evidence="2">
    <location>
        <begin position="41"/>
        <end position="57"/>
    </location>
</feature>
<dbReference type="CDD" id="cd23787">
    <property type="entry name" value="RWD_CSM1"/>
    <property type="match status" value="1"/>
</dbReference>
<dbReference type="PANTHER" id="PTHR28006">
    <property type="entry name" value="MONOPOLIN COMPLEX SUBUNIT CSM1"/>
    <property type="match status" value="1"/>
</dbReference>
<reference evidence="4" key="1">
    <citation type="submission" date="2023-03" db="EMBL/GenBank/DDBJ databases">
        <title>Near-Complete genome sequence of Lipomyces tetrasporous NRRL Y-64009, an oleaginous yeast capable of growing on lignocellulosic hydrolysates.</title>
        <authorList>
            <consortium name="Lawrence Berkeley National Laboratory"/>
            <person name="Jagtap S.S."/>
            <person name="Liu J.-J."/>
            <person name="Walukiewicz H.E."/>
            <person name="Pangilinan J."/>
            <person name="Lipzen A."/>
            <person name="Ahrendt S."/>
            <person name="Koriabine M."/>
            <person name="Cobaugh K."/>
            <person name="Salamov A."/>
            <person name="Yoshinaga Y."/>
            <person name="Ng V."/>
            <person name="Daum C."/>
            <person name="Grigoriev I.V."/>
            <person name="Slininger P.J."/>
            <person name="Dien B.S."/>
            <person name="Jin Y.-S."/>
            <person name="Rao C.V."/>
        </authorList>
    </citation>
    <scope>NUCLEOTIDE SEQUENCE</scope>
    <source>
        <strain evidence="4">NRRL Y-64009</strain>
    </source>
</reference>
<dbReference type="Pfam" id="PF12539">
    <property type="entry name" value="Csm1"/>
    <property type="match status" value="1"/>
</dbReference>
<dbReference type="GO" id="GO:0051315">
    <property type="term" value="P:attachment of mitotic spindle microtubules to kinetochore"/>
    <property type="evidence" value="ECO:0007669"/>
    <property type="project" value="TreeGrafter"/>
</dbReference>
<dbReference type="GO" id="GO:0072686">
    <property type="term" value="C:mitotic spindle"/>
    <property type="evidence" value="ECO:0007669"/>
    <property type="project" value="TreeGrafter"/>
</dbReference>
<dbReference type="InterPro" id="IPR040349">
    <property type="entry name" value="Csm1/Pcs1"/>
</dbReference>
<feature type="domain" description="Monopolin complex subunit Csm1/Pcs1 C-terminal" evidence="3">
    <location>
        <begin position="305"/>
        <end position="406"/>
    </location>
</feature>
<evidence type="ECO:0000259" key="3">
    <source>
        <dbReference type="Pfam" id="PF12539"/>
    </source>
</evidence>
<dbReference type="Gene3D" id="3.90.1150.80">
    <property type="match status" value="1"/>
</dbReference>
<proteinExistence type="predicted"/>
<evidence type="ECO:0000256" key="2">
    <source>
        <dbReference type="SAM" id="MobiDB-lite"/>
    </source>
</evidence>
<comment type="caution">
    <text evidence="4">The sequence shown here is derived from an EMBL/GenBank/DDBJ whole genome shotgun (WGS) entry which is preliminary data.</text>
</comment>
<feature type="region of interest" description="Disordered" evidence="2">
    <location>
        <begin position="35"/>
        <end position="189"/>
    </location>
</feature>
<name>A0AAD7QX34_9ASCO</name>
<dbReference type="InterPro" id="IPR038608">
    <property type="entry name" value="Csm1/Pcs1_C_sf"/>
</dbReference>
<dbReference type="GO" id="GO:0005730">
    <property type="term" value="C:nucleolus"/>
    <property type="evidence" value="ECO:0007669"/>
    <property type="project" value="TreeGrafter"/>
</dbReference>
<feature type="compositionally biased region" description="Polar residues" evidence="2">
    <location>
        <begin position="122"/>
        <end position="140"/>
    </location>
</feature>
<dbReference type="PANTHER" id="PTHR28006:SF1">
    <property type="entry name" value="MONOPOLIN COMPLEX SUBUNIT CSM1"/>
    <property type="match status" value="1"/>
</dbReference>
<keyword evidence="5" id="KW-1185">Reference proteome</keyword>
<dbReference type="GO" id="GO:0033551">
    <property type="term" value="C:monopolin complex"/>
    <property type="evidence" value="ECO:0007669"/>
    <property type="project" value="InterPro"/>
</dbReference>
<dbReference type="GO" id="GO:0045144">
    <property type="term" value="P:meiotic sister chromatid segregation"/>
    <property type="evidence" value="ECO:0007669"/>
    <property type="project" value="TreeGrafter"/>
</dbReference>
<keyword evidence="1" id="KW-0175">Coiled coil</keyword>
<dbReference type="GO" id="GO:1990644">
    <property type="term" value="F:microtubule site clamp"/>
    <property type="evidence" value="ECO:0007669"/>
    <property type="project" value="TreeGrafter"/>
</dbReference>